<sequence length="116" mass="12546">HQVSWSGVRALKADISRLRHVLQDKEDRIGKPQAALDAVLAQIASLLQPRAQDDDVAGSNPARDHAVPHAIACSLDDVSALERVFCTSRGSNVPHPAICYFLRHVLAAPDEAPDKP</sequence>
<evidence type="ECO:0000313" key="2">
    <source>
        <dbReference type="Proteomes" id="UP000030745"/>
    </source>
</evidence>
<dbReference type="AlphaFoldDB" id="A0A067BF93"/>
<dbReference type="STRING" id="695850.A0A067BF93"/>
<dbReference type="GeneID" id="24139062"/>
<keyword evidence="2" id="KW-1185">Reference proteome</keyword>
<evidence type="ECO:0000313" key="1">
    <source>
        <dbReference type="EMBL" id="KDO17054.1"/>
    </source>
</evidence>
<accession>A0A067BF93</accession>
<name>A0A067BF93_SAPPC</name>
<dbReference type="Proteomes" id="UP000030745">
    <property type="component" value="Unassembled WGS sequence"/>
</dbReference>
<reference evidence="1 2" key="1">
    <citation type="journal article" date="2013" name="PLoS Genet.">
        <title>Distinctive expansion of potential virulence genes in the genome of the oomycete fish pathogen Saprolegnia parasitica.</title>
        <authorList>
            <person name="Jiang R.H."/>
            <person name="de Bruijn I."/>
            <person name="Haas B.J."/>
            <person name="Belmonte R."/>
            <person name="Lobach L."/>
            <person name="Christie J."/>
            <person name="van den Ackerveken G."/>
            <person name="Bottin A."/>
            <person name="Bulone V."/>
            <person name="Diaz-Moreno S.M."/>
            <person name="Dumas B."/>
            <person name="Fan L."/>
            <person name="Gaulin E."/>
            <person name="Govers F."/>
            <person name="Grenville-Briggs L.J."/>
            <person name="Horner N.R."/>
            <person name="Levin J.Z."/>
            <person name="Mammella M."/>
            <person name="Meijer H.J."/>
            <person name="Morris P."/>
            <person name="Nusbaum C."/>
            <person name="Oome S."/>
            <person name="Phillips A.J."/>
            <person name="van Rooyen D."/>
            <person name="Rzeszutek E."/>
            <person name="Saraiva M."/>
            <person name="Secombes C.J."/>
            <person name="Seidl M.F."/>
            <person name="Snel B."/>
            <person name="Stassen J.H."/>
            <person name="Sykes S."/>
            <person name="Tripathy S."/>
            <person name="van den Berg H."/>
            <person name="Vega-Arreguin J.C."/>
            <person name="Wawra S."/>
            <person name="Young S.K."/>
            <person name="Zeng Q."/>
            <person name="Dieguez-Uribeondo J."/>
            <person name="Russ C."/>
            <person name="Tyler B.M."/>
            <person name="van West P."/>
        </authorList>
    </citation>
    <scope>NUCLEOTIDE SEQUENCE [LARGE SCALE GENOMIC DNA]</scope>
    <source>
        <strain evidence="1 2">CBS 223.65</strain>
    </source>
</reference>
<dbReference type="VEuPathDB" id="FungiDB:SPRG_17523"/>
<dbReference type="EMBL" id="KK583800">
    <property type="protein sequence ID" value="KDO17054.1"/>
    <property type="molecule type" value="Genomic_DNA"/>
</dbReference>
<feature type="non-terminal residue" evidence="1">
    <location>
        <position position="1"/>
    </location>
</feature>
<protein>
    <submittedName>
        <fullName evidence="1">Uncharacterized protein</fullName>
    </submittedName>
</protein>
<dbReference type="RefSeq" id="XP_012212236.1">
    <property type="nucleotide sequence ID" value="XM_012356846.1"/>
</dbReference>
<organism evidence="1 2">
    <name type="scientific">Saprolegnia parasitica (strain CBS 223.65)</name>
    <dbReference type="NCBI Taxonomy" id="695850"/>
    <lineage>
        <taxon>Eukaryota</taxon>
        <taxon>Sar</taxon>
        <taxon>Stramenopiles</taxon>
        <taxon>Oomycota</taxon>
        <taxon>Saprolegniomycetes</taxon>
        <taxon>Saprolegniales</taxon>
        <taxon>Saprolegniaceae</taxon>
        <taxon>Saprolegnia</taxon>
    </lineage>
</organism>
<dbReference type="KEGG" id="spar:SPRG_17523"/>
<proteinExistence type="predicted"/>
<gene>
    <name evidence="1" type="ORF">SPRG_17523</name>
</gene>